<reference evidence="11 12" key="1">
    <citation type="journal article" date="2017" name="Nat. Commun.">
        <title>Genome assembly with in vitro proximity ligation data and whole-genome triplication in lettuce.</title>
        <authorList>
            <person name="Reyes-Chin-Wo S."/>
            <person name="Wang Z."/>
            <person name="Yang X."/>
            <person name="Kozik A."/>
            <person name="Arikit S."/>
            <person name="Song C."/>
            <person name="Xia L."/>
            <person name="Froenicke L."/>
            <person name="Lavelle D.O."/>
            <person name="Truco M.J."/>
            <person name="Xia R."/>
            <person name="Zhu S."/>
            <person name="Xu C."/>
            <person name="Xu H."/>
            <person name="Xu X."/>
            <person name="Cox K."/>
            <person name="Korf I."/>
            <person name="Meyers B.C."/>
            <person name="Michelmore R.W."/>
        </authorList>
    </citation>
    <scope>NUCLEOTIDE SEQUENCE [LARGE SCALE GENOMIC DNA]</scope>
    <source>
        <strain evidence="12">cv. Salinas</strain>
        <tissue evidence="11">Seedlings</tissue>
    </source>
</reference>
<dbReference type="PANTHER" id="PTHR13462">
    <property type="entry name" value="CALCIUM UNIPORTER PROTEIN, MITOCHONDRIAL"/>
    <property type="match status" value="1"/>
</dbReference>
<evidence type="ECO:0000259" key="10">
    <source>
        <dbReference type="Pfam" id="PF04678"/>
    </source>
</evidence>
<dbReference type="GO" id="GO:0006816">
    <property type="term" value="P:calcium ion transport"/>
    <property type="evidence" value="ECO:0007669"/>
    <property type="project" value="UniProtKB-KW"/>
</dbReference>
<dbReference type="InterPro" id="IPR039055">
    <property type="entry name" value="MCU_fam"/>
</dbReference>
<evidence type="ECO:0000256" key="6">
    <source>
        <dbReference type="ARBA" id="ARBA00022837"/>
    </source>
</evidence>
<gene>
    <name evidence="11" type="ORF">LSAT_V11C900455790</name>
</gene>
<keyword evidence="7" id="KW-1133">Transmembrane helix</keyword>
<dbReference type="AlphaFoldDB" id="A0A9R1UJK7"/>
<accession>A0A9R1UJK7</accession>
<dbReference type="Proteomes" id="UP000235145">
    <property type="component" value="Unassembled WGS sequence"/>
</dbReference>
<evidence type="ECO:0000256" key="3">
    <source>
        <dbReference type="ARBA" id="ARBA00022448"/>
    </source>
</evidence>
<dbReference type="Pfam" id="PF04678">
    <property type="entry name" value="MCU"/>
    <property type="match status" value="1"/>
</dbReference>
<keyword evidence="6" id="KW-0106">Calcium</keyword>
<comment type="subcellular location">
    <subcellularLocation>
        <location evidence="1">Membrane</location>
        <topology evidence="1">Multi-pass membrane protein</topology>
    </subcellularLocation>
</comment>
<dbReference type="GO" id="GO:0005739">
    <property type="term" value="C:mitochondrion"/>
    <property type="evidence" value="ECO:0007669"/>
    <property type="project" value="GOC"/>
</dbReference>
<evidence type="ECO:0000256" key="1">
    <source>
        <dbReference type="ARBA" id="ARBA00004141"/>
    </source>
</evidence>
<organism evidence="11 12">
    <name type="scientific">Lactuca sativa</name>
    <name type="common">Garden lettuce</name>
    <dbReference type="NCBI Taxonomy" id="4236"/>
    <lineage>
        <taxon>Eukaryota</taxon>
        <taxon>Viridiplantae</taxon>
        <taxon>Streptophyta</taxon>
        <taxon>Embryophyta</taxon>
        <taxon>Tracheophyta</taxon>
        <taxon>Spermatophyta</taxon>
        <taxon>Magnoliopsida</taxon>
        <taxon>eudicotyledons</taxon>
        <taxon>Gunneridae</taxon>
        <taxon>Pentapetalae</taxon>
        <taxon>asterids</taxon>
        <taxon>campanulids</taxon>
        <taxon>Asterales</taxon>
        <taxon>Asteraceae</taxon>
        <taxon>Cichorioideae</taxon>
        <taxon>Cichorieae</taxon>
        <taxon>Lactucinae</taxon>
        <taxon>Lactuca</taxon>
    </lineage>
</organism>
<evidence type="ECO:0000256" key="7">
    <source>
        <dbReference type="ARBA" id="ARBA00022989"/>
    </source>
</evidence>
<comment type="caution">
    <text evidence="11">The sequence shown here is derived from an EMBL/GenBank/DDBJ whole genome shotgun (WGS) entry which is preliminary data.</text>
</comment>
<evidence type="ECO:0000256" key="2">
    <source>
        <dbReference type="ARBA" id="ARBA00005653"/>
    </source>
</evidence>
<dbReference type="InterPro" id="IPR006769">
    <property type="entry name" value="MCU_C"/>
</dbReference>
<evidence type="ECO:0000313" key="12">
    <source>
        <dbReference type="Proteomes" id="UP000235145"/>
    </source>
</evidence>
<dbReference type="PANTHER" id="PTHR13462:SF17">
    <property type="entry name" value="CALCIUM UNIPORTER PROTEIN 4, MITOCHONDRIAL"/>
    <property type="match status" value="1"/>
</dbReference>
<evidence type="ECO:0000256" key="4">
    <source>
        <dbReference type="ARBA" id="ARBA00022568"/>
    </source>
</evidence>
<keyword evidence="8" id="KW-0406">Ion transport</keyword>
<evidence type="ECO:0000256" key="5">
    <source>
        <dbReference type="ARBA" id="ARBA00022692"/>
    </source>
</evidence>
<keyword evidence="9" id="KW-0472">Membrane</keyword>
<evidence type="ECO:0000313" key="11">
    <source>
        <dbReference type="EMBL" id="KAJ0188338.1"/>
    </source>
</evidence>
<keyword evidence="4" id="KW-0109">Calcium transport</keyword>
<evidence type="ECO:0000256" key="9">
    <source>
        <dbReference type="ARBA" id="ARBA00023136"/>
    </source>
</evidence>
<dbReference type="GO" id="GO:0051560">
    <property type="term" value="P:mitochondrial calcium ion homeostasis"/>
    <property type="evidence" value="ECO:0007669"/>
    <property type="project" value="InterPro"/>
</dbReference>
<proteinExistence type="inferred from homology"/>
<keyword evidence="5" id="KW-0812">Transmembrane</keyword>
<protein>
    <recommendedName>
        <fullName evidence="10">Calcium uniporter protein C-terminal domain-containing protein</fullName>
    </recommendedName>
</protein>
<evidence type="ECO:0000256" key="8">
    <source>
        <dbReference type="ARBA" id="ARBA00023065"/>
    </source>
</evidence>
<keyword evidence="12" id="KW-1185">Reference proteome</keyword>
<dbReference type="GO" id="GO:0016020">
    <property type="term" value="C:membrane"/>
    <property type="evidence" value="ECO:0007669"/>
    <property type="project" value="UniProtKB-SubCell"/>
</dbReference>
<name>A0A9R1UJK7_LACSA</name>
<sequence length="95" mass="10943">MINRSRPRVFETVGCSRRRYRFGKRRLPPSGSALIDQKATSKVRGELYCGLTSLIVQTLGCMRLTFWELSWDVQGEANEDHGCVQLRQQEVQRAL</sequence>
<keyword evidence="3" id="KW-0813">Transport</keyword>
<feature type="domain" description="Calcium uniporter protein C-terminal" evidence="10">
    <location>
        <begin position="34"/>
        <end position="73"/>
    </location>
</feature>
<comment type="similarity">
    <text evidence="2">Belongs to the MCU (TC 1.A.77) family.</text>
</comment>
<dbReference type="EMBL" id="NBSK02000009">
    <property type="protein sequence ID" value="KAJ0188338.1"/>
    <property type="molecule type" value="Genomic_DNA"/>
</dbReference>